<dbReference type="PROSITE" id="PS51123">
    <property type="entry name" value="OMPA_2"/>
    <property type="match status" value="1"/>
</dbReference>
<dbReference type="PANTHER" id="PTHR30329:SF21">
    <property type="entry name" value="LIPOPROTEIN YIAD-RELATED"/>
    <property type="match status" value="1"/>
</dbReference>
<dbReference type="InterPro" id="IPR050330">
    <property type="entry name" value="Bact_OuterMem_StrucFunc"/>
</dbReference>
<dbReference type="Proteomes" id="UP000006377">
    <property type="component" value="Chromosome"/>
</dbReference>
<evidence type="ECO:0000256" key="8">
    <source>
        <dbReference type="SAM" id="Phobius"/>
    </source>
</evidence>
<dbReference type="AlphaFoldDB" id="A7HX60"/>
<evidence type="ECO:0000256" key="2">
    <source>
        <dbReference type="ARBA" id="ARBA00008914"/>
    </source>
</evidence>
<dbReference type="STRING" id="402881.Plav_2886"/>
<comment type="subcellular location">
    <subcellularLocation>
        <location evidence="1">Cell membrane</location>
        <topology evidence="1">Single-pass membrane protein</topology>
    </subcellularLocation>
</comment>
<dbReference type="HOGENOM" id="CLU_016890_3_1_5"/>
<keyword evidence="3" id="KW-1003">Cell membrane</keyword>
<dbReference type="Gene3D" id="3.30.1330.60">
    <property type="entry name" value="OmpA-like domain"/>
    <property type="match status" value="1"/>
</dbReference>
<dbReference type="OrthoDB" id="7170686at2"/>
<dbReference type="Pfam" id="PF13677">
    <property type="entry name" value="MotB_plug"/>
    <property type="match status" value="1"/>
</dbReference>
<accession>A7HX60</accession>
<keyword evidence="6 7" id="KW-0472">Membrane</keyword>
<keyword evidence="11" id="KW-1185">Reference proteome</keyword>
<evidence type="ECO:0000256" key="5">
    <source>
        <dbReference type="ARBA" id="ARBA00022989"/>
    </source>
</evidence>
<dbReference type="InterPro" id="IPR006665">
    <property type="entry name" value="OmpA-like"/>
</dbReference>
<protein>
    <submittedName>
        <fullName evidence="10">OmpA/MotB domain protein</fullName>
    </submittedName>
</protein>
<dbReference type="SUPFAM" id="SSF103088">
    <property type="entry name" value="OmpA-like"/>
    <property type="match status" value="1"/>
</dbReference>
<evidence type="ECO:0000256" key="4">
    <source>
        <dbReference type="ARBA" id="ARBA00022692"/>
    </source>
</evidence>
<evidence type="ECO:0000313" key="10">
    <source>
        <dbReference type="EMBL" id="ABS64493.1"/>
    </source>
</evidence>
<dbReference type="eggNOG" id="COG1360">
    <property type="taxonomic scope" value="Bacteria"/>
</dbReference>
<keyword evidence="4 8" id="KW-0812">Transmembrane</keyword>
<evidence type="ECO:0000259" key="9">
    <source>
        <dbReference type="PROSITE" id="PS51123"/>
    </source>
</evidence>
<name>A7HX60_PARL1</name>
<organism evidence="10 11">
    <name type="scientific">Parvibaculum lavamentivorans (strain DS-1 / DSM 13023 / NCIMB 13966)</name>
    <dbReference type="NCBI Taxonomy" id="402881"/>
    <lineage>
        <taxon>Bacteria</taxon>
        <taxon>Pseudomonadati</taxon>
        <taxon>Pseudomonadota</taxon>
        <taxon>Alphaproteobacteria</taxon>
        <taxon>Hyphomicrobiales</taxon>
        <taxon>Parvibaculaceae</taxon>
        <taxon>Parvibaculum</taxon>
    </lineage>
</organism>
<dbReference type="InterPro" id="IPR036737">
    <property type="entry name" value="OmpA-like_sf"/>
</dbReference>
<gene>
    <name evidence="10" type="ordered locus">Plav_2886</name>
</gene>
<keyword evidence="5 8" id="KW-1133">Transmembrane helix</keyword>
<comment type="similarity">
    <text evidence="2">Belongs to the MotB family.</text>
</comment>
<feature type="transmembrane region" description="Helical" evidence="8">
    <location>
        <begin position="28"/>
        <end position="47"/>
    </location>
</feature>
<proteinExistence type="inferred from homology"/>
<dbReference type="EMBL" id="CP000774">
    <property type="protein sequence ID" value="ABS64493.1"/>
    <property type="molecule type" value="Genomic_DNA"/>
</dbReference>
<evidence type="ECO:0000256" key="6">
    <source>
        <dbReference type="ARBA" id="ARBA00023136"/>
    </source>
</evidence>
<dbReference type="RefSeq" id="WP_012111809.1">
    <property type="nucleotide sequence ID" value="NC_009719.1"/>
</dbReference>
<dbReference type="Pfam" id="PF00691">
    <property type="entry name" value="OmpA"/>
    <property type="match status" value="1"/>
</dbReference>
<evidence type="ECO:0000256" key="1">
    <source>
        <dbReference type="ARBA" id="ARBA00004162"/>
    </source>
</evidence>
<evidence type="ECO:0000256" key="3">
    <source>
        <dbReference type="ARBA" id="ARBA00022475"/>
    </source>
</evidence>
<sequence>MATPNQQPIILKKVKKVVHGHHGGAWKIAYADFVTAMMAFFLLMWLISMTTPEQKQGLADYFAPSNVSRSTSGAGGIMGGTAFDEEGARMPGTKPQVVMTISTPAQPKSPETAEEKAAAAQVDKLLKEKSARDERNFRSAAESIRQAMRENPDLAELSRNVIIDETPEGLRIQIVDQDGRSMFPSGNAEPYERTRQLIEEVSNILIKLPNRVSISGHTDANPVEGRPGYSNWELTADRANATRRILAGAGLSNDRIYQVIGKADSEPLFPEDPYMAANRRLSIVLLREASVTPPGFSP</sequence>
<evidence type="ECO:0000256" key="7">
    <source>
        <dbReference type="PROSITE-ProRule" id="PRU00473"/>
    </source>
</evidence>
<reference evidence="10 11" key="1">
    <citation type="journal article" date="2011" name="Stand. Genomic Sci.">
        <title>Complete genome sequence of Parvibaculum lavamentivorans type strain (DS-1(T)).</title>
        <authorList>
            <person name="Schleheck D."/>
            <person name="Weiss M."/>
            <person name="Pitluck S."/>
            <person name="Bruce D."/>
            <person name="Land M.L."/>
            <person name="Han S."/>
            <person name="Saunders E."/>
            <person name="Tapia R."/>
            <person name="Detter C."/>
            <person name="Brettin T."/>
            <person name="Han J."/>
            <person name="Woyke T."/>
            <person name="Goodwin L."/>
            <person name="Pennacchio L."/>
            <person name="Nolan M."/>
            <person name="Cook A.M."/>
            <person name="Kjelleberg S."/>
            <person name="Thomas T."/>
        </authorList>
    </citation>
    <scope>NUCLEOTIDE SEQUENCE [LARGE SCALE GENOMIC DNA]</scope>
    <source>
        <strain evidence="11">DS-1 / DSM 13023 / NCIMB 13966</strain>
    </source>
</reference>
<dbReference type="GO" id="GO:0005886">
    <property type="term" value="C:plasma membrane"/>
    <property type="evidence" value="ECO:0007669"/>
    <property type="project" value="UniProtKB-SubCell"/>
</dbReference>
<dbReference type="KEGG" id="pla:Plav_2886"/>
<feature type="domain" description="OmpA-like" evidence="9">
    <location>
        <begin position="170"/>
        <end position="289"/>
    </location>
</feature>
<dbReference type="PANTHER" id="PTHR30329">
    <property type="entry name" value="STATOR ELEMENT OF FLAGELLAR MOTOR COMPLEX"/>
    <property type="match status" value="1"/>
</dbReference>
<dbReference type="CDD" id="cd07185">
    <property type="entry name" value="OmpA_C-like"/>
    <property type="match status" value="1"/>
</dbReference>
<dbReference type="InterPro" id="IPR025713">
    <property type="entry name" value="MotB-like_N_dom"/>
</dbReference>
<evidence type="ECO:0000313" key="11">
    <source>
        <dbReference type="Proteomes" id="UP000006377"/>
    </source>
</evidence>